<name>A0A1F5NFV2_9BACT</name>
<reference evidence="2 3" key="1">
    <citation type="journal article" date="2016" name="Nat. Commun.">
        <title>Thousands of microbial genomes shed light on interconnected biogeochemical processes in an aquifer system.</title>
        <authorList>
            <person name="Anantharaman K."/>
            <person name="Brown C.T."/>
            <person name="Hug L.A."/>
            <person name="Sharon I."/>
            <person name="Castelle C.J."/>
            <person name="Probst A.J."/>
            <person name="Thomas B.C."/>
            <person name="Singh A."/>
            <person name="Wilkins M.J."/>
            <person name="Karaoz U."/>
            <person name="Brodie E.L."/>
            <person name="Williams K.H."/>
            <person name="Hubbard S.S."/>
            <person name="Banfield J.F."/>
        </authorList>
    </citation>
    <scope>NUCLEOTIDE SEQUENCE [LARGE SCALE GENOMIC DNA]</scope>
</reference>
<proteinExistence type="predicted"/>
<evidence type="ECO:0000313" key="2">
    <source>
        <dbReference type="EMBL" id="OGE76539.1"/>
    </source>
</evidence>
<evidence type="ECO:0000256" key="1">
    <source>
        <dbReference type="SAM" id="Phobius"/>
    </source>
</evidence>
<keyword evidence="1" id="KW-1133">Transmembrane helix</keyword>
<dbReference type="Proteomes" id="UP000176547">
    <property type="component" value="Unassembled WGS sequence"/>
</dbReference>
<gene>
    <name evidence="2" type="ORF">A3K06_02085</name>
</gene>
<organism evidence="2 3">
    <name type="scientific">Candidatus Doudnabacteria bacterium RIFCSPHIGHO2_01_52_17</name>
    <dbReference type="NCBI Taxonomy" id="1817820"/>
    <lineage>
        <taxon>Bacteria</taxon>
        <taxon>Candidatus Doudnaibacteriota</taxon>
    </lineage>
</organism>
<accession>A0A1F5NFV2</accession>
<feature type="transmembrane region" description="Helical" evidence="1">
    <location>
        <begin position="42"/>
        <end position="62"/>
    </location>
</feature>
<feature type="transmembrane region" description="Helical" evidence="1">
    <location>
        <begin position="12"/>
        <end position="30"/>
    </location>
</feature>
<evidence type="ECO:0000313" key="3">
    <source>
        <dbReference type="Proteomes" id="UP000176547"/>
    </source>
</evidence>
<keyword evidence="1" id="KW-0472">Membrane</keyword>
<keyword evidence="1" id="KW-0812">Transmembrane</keyword>
<dbReference type="EMBL" id="MFEG01000004">
    <property type="protein sequence ID" value="OGE76539.1"/>
    <property type="molecule type" value="Genomic_DNA"/>
</dbReference>
<protein>
    <submittedName>
        <fullName evidence="2">Uncharacterized protein</fullName>
    </submittedName>
</protein>
<sequence length="67" mass="8110">MADEKRKFPYGYVAWILILFLANAWFDYRFAAREDTPLPRWVAHTSMLLAVIAIIFCAAWWWSWRKK</sequence>
<dbReference type="AlphaFoldDB" id="A0A1F5NFV2"/>
<comment type="caution">
    <text evidence="2">The sequence shown here is derived from an EMBL/GenBank/DDBJ whole genome shotgun (WGS) entry which is preliminary data.</text>
</comment>